<feature type="transmembrane region" description="Helical" evidence="1">
    <location>
        <begin position="224"/>
        <end position="248"/>
    </location>
</feature>
<protein>
    <submittedName>
        <fullName evidence="2">Uncharacterized protein</fullName>
    </submittedName>
</protein>
<evidence type="ECO:0000313" key="3">
    <source>
        <dbReference type="Proteomes" id="UP000490800"/>
    </source>
</evidence>
<feature type="transmembrane region" description="Helical" evidence="1">
    <location>
        <begin position="68"/>
        <end position="86"/>
    </location>
</feature>
<keyword evidence="3" id="KW-1185">Reference proteome</keyword>
<dbReference type="AlphaFoldDB" id="A0A7X3FJ77"/>
<gene>
    <name evidence="2" type="ORF">EDM21_14200</name>
</gene>
<dbReference type="Proteomes" id="UP000490800">
    <property type="component" value="Unassembled WGS sequence"/>
</dbReference>
<dbReference type="RefSeq" id="WP_157336369.1">
    <property type="nucleotide sequence ID" value="NZ_RHLK01000007.1"/>
</dbReference>
<sequence length="250" mass="28936">MDTYNRTITYPKEAFIYLMIGIGLTFAAYLIIQSGRKQEAQIKNNNESGKDKDNRIFINKMWDQREKIGDRLVVFLFIMLAVLSIFDFGRALSLIQPLILTGMIGYSFLHIMRSEDEDMKETNLQPRKRAIRYFLRLIDYREHPFSIPLLLFIIIVMTFLLSKHFGLMLSLETSGNPRYVMSLPTSAWITAGLVFACAFMYIIQHCNFFGIHQAEQGEYKVIQIHFAEIIVCGATFFIWLVVLSIALFTG</sequence>
<feature type="transmembrane region" description="Helical" evidence="1">
    <location>
        <begin position="14"/>
        <end position="32"/>
    </location>
</feature>
<feature type="transmembrane region" description="Helical" evidence="1">
    <location>
        <begin position="185"/>
        <end position="203"/>
    </location>
</feature>
<proteinExistence type="predicted"/>
<name>A0A7X3FJ77_9BACL</name>
<feature type="transmembrane region" description="Helical" evidence="1">
    <location>
        <begin position="92"/>
        <end position="111"/>
    </location>
</feature>
<keyword evidence="1" id="KW-0812">Transmembrane</keyword>
<evidence type="ECO:0000256" key="1">
    <source>
        <dbReference type="SAM" id="Phobius"/>
    </source>
</evidence>
<organism evidence="2 3">
    <name type="scientific">Paenibacillus lutrae</name>
    <dbReference type="NCBI Taxonomy" id="2078573"/>
    <lineage>
        <taxon>Bacteria</taxon>
        <taxon>Bacillati</taxon>
        <taxon>Bacillota</taxon>
        <taxon>Bacilli</taxon>
        <taxon>Bacillales</taxon>
        <taxon>Paenibacillaceae</taxon>
        <taxon>Paenibacillus</taxon>
    </lineage>
</organism>
<reference evidence="2 3" key="1">
    <citation type="journal article" date="2019" name="Microorganisms">
        <title>Paenibacillus lutrae sp. nov., A Chitinolytic Species Isolated from A River Otter in Castril Natural Park, Granada, Spain.</title>
        <authorList>
            <person name="Rodriguez M."/>
            <person name="Reina J.C."/>
            <person name="Bejar V."/>
            <person name="Llamas I."/>
        </authorList>
    </citation>
    <scope>NUCLEOTIDE SEQUENCE [LARGE SCALE GENOMIC DNA]</scope>
    <source>
        <strain evidence="2 3">N10</strain>
    </source>
</reference>
<dbReference type="EMBL" id="RHLK01000007">
    <property type="protein sequence ID" value="MVP00660.1"/>
    <property type="molecule type" value="Genomic_DNA"/>
</dbReference>
<dbReference type="OrthoDB" id="2577998at2"/>
<accession>A0A7X3FJ77</accession>
<keyword evidence="1" id="KW-1133">Transmembrane helix</keyword>
<evidence type="ECO:0000313" key="2">
    <source>
        <dbReference type="EMBL" id="MVP00660.1"/>
    </source>
</evidence>
<feature type="transmembrane region" description="Helical" evidence="1">
    <location>
        <begin position="145"/>
        <end position="165"/>
    </location>
</feature>
<comment type="caution">
    <text evidence="2">The sequence shown here is derived from an EMBL/GenBank/DDBJ whole genome shotgun (WGS) entry which is preliminary data.</text>
</comment>
<keyword evidence="1" id="KW-0472">Membrane</keyword>